<dbReference type="Pfam" id="PF00534">
    <property type="entry name" value="Glycos_transf_1"/>
    <property type="match status" value="1"/>
</dbReference>
<dbReference type="InterPro" id="IPR028098">
    <property type="entry name" value="Glyco_trans_4-like_N"/>
</dbReference>
<dbReference type="AlphaFoldDB" id="A0A7X9FPR2"/>
<comment type="caution">
    <text evidence="3">The sequence shown here is derived from an EMBL/GenBank/DDBJ whole genome shotgun (WGS) entry which is preliminary data.</text>
</comment>
<dbReference type="SUPFAM" id="SSF53756">
    <property type="entry name" value="UDP-Glycosyltransferase/glycogen phosphorylase"/>
    <property type="match status" value="1"/>
</dbReference>
<dbReference type="Gene3D" id="3.40.50.2000">
    <property type="entry name" value="Glycogen Phosphorylase B"/>
    <property type="match status" value="2"/>
</dbReference>
<gene>
    <name evidence="3" type="ORF">GYA55_02565</name>
</gene>
<accession>A0A7X9FPR2</accession>
<evidence type="ECO:0000313" key="4">
    <source>
        <dbReference type="Proteomes" id="UP000524246"/>
    </source>
</evidence>
<keyword evidence="3" id="KW-0808">Transferase</keyword>
<proteinExistence type="predicted"/>
<reference evidence="3 4" key="1">
    <citation type="journal article" date="2020" name="Biotechnol. Biofuels">
        <title>New insights from the biogas microbiome by comprehensive genome-resolved metagenomics of nearly 1600 species originating from multiple anaerobic digesters.</title>
        <authorList>
            <person name="Campanaro S."/>
            <person name="Treu L."/>
            <person name="Rodriguez-R L.M."/>
            <person name="Kovalovszki A."/>
            <person name="Ziels R.M."/>
            <person name="Maus I."/>
            <person name="Zhu X."/>
            <person name="Kougias P.G."/>
            <person name="Basile A."/>
            <person name="Luo G."/>
            <person name="Schluter A."/>
            <person name="Konstantinidis K.T."/>
            <person name="Angelidaki I."/>
        </authorList>
    </citation>
    <scope>NUCLEOTIDE SEQUENCE [LARGE SCALE GENOMIC DNA]</scope>
    <source>
        <strain evidence="3">AS27yjCOA_65</strain>
    </source>
</reference>
<organism evidence="3 4">
    <name type="scientific">SAR324 cluster bacterium</name>
    <dbReference type="NCBI Taxonomy" id="2024889"/>
    <lineage>
        <taxon>Bacteria</taxon>
        <taxon>Deltaproteobacteria</taxon>
        <taxon>SAR324 cluster</taxon>
    </lineage>
</organism>
<feature type="domain" description="Glycosyl transferase family 1" evidence="1">
    <location>
        <begin position="210"/>
        <end position="375"/>
    </location>
</feature>
<dbReference type="Proteomes" id="UP000524246">
    <property type="component" value="Unassembled WGS sequence"/>
</dbReference>
<dbReference type="PANTHER" id="PTHR45947:SF3">
    <property type="entry name" value="SULFOQUINOVOSYL TRANSFERASE SQD2"/>
    <property type="match status" value="1"/>
</dbReference>
<evidence type="ECO:0000259" key="1">
    <source>
        <dbReference type="Pfam" id="PF00534"/>
    </source>
</evidence>
<sequence>MRILFIHEISWHKKVVYEIHDFPELLSLRGHEIVFIDFPEGCTPPGIRRIVDLKTTILKNCSRAHAGASIETRTPGRVVGPPMDRLMASLTHVPEIWRLLSSKAFDVVVLYGVPTNGWQTIAIARYFGVPVLFRAIDISHALRASVFRPLIKIAEKFIYKNADAISTHNEPLRQYCIENGAAPEKVSIEYPGLDLERFSPGPRDPELCSKYNLEAKDKTVLFMGTFFRFAGLDWFIDSFAPYLRSNLNFKLLLVGGGEAEQGLRTQVDRLGLSNNVIFCGFAEYPMLAKYLRLGDVAITTFEDSLVTNCALPGKVLQYLGCGLPTVCTPVKGLQSVICDENSGILYKERNHSFIEAVAALLANDEHRNELAKAARITTERLFQWDTCVNRFEDAIRKVVKNKSPKKQLV</sequence>
<protein>
    <submittedName>
        <fullName evidence="3">Glycosyltransferase family 4 protein</fullName>
    </submittedName>
</protein>
<feature type="domain" description="Glycosyltransferase subfamily 4-like N-terminal" evidence="2">
    <location>
        <begin position="76"/>
        <end position="187"/>
    </location>
</feature>
<dbReference type="EMBL" id="JAAZON010000103">
    <property type="protein sequence ID" value="NMC62031.1"/>
    <property type="molecule type" value="Genomic_DNA"/>
</dbReference>
<evidence type="ECO:0000259" key="2">
    <source>
        <dbReference type="Pfam" id="PF13579"/>
    </source>
</evidence>
<dbReference type="PANTHER" id="PTHR45947">
    <property type="entry name" value="SULFOQUINOVOSYL TRANSFERASE SQD2"/>
    <property type="match status" value="1"/>
</dbReference>
<dbReference type="InterPro" id="IPR050194">
    <property type="entry name" value="Glycosyltransferase_grp1"/>
</dbReference>
<dbReference type="GO" id="GO:0016757">
    <property type="term" value="F:glycosyltransferase activity"/>
    <property type="evidence" value="ECO:0007669"/>
    <property type="project" value="TreeGrafter"/>
</dbReference>
<evidence type="ECO:0000313" key="3">
    <source>
        <dbReference type="EMBL" id="NMC62031.1"/>
    </source>
</evidence>
<dbReference type="Pfam" id="PF13579">
    <property type="entry name" value="Glyco_trans_4_4"/>
    <property type="match status" value="1"/>
</dbReference>
<dbReference type="InterPro" id="IPR001296">
    <property type="entry name" value="Glyco_trans_1"/>
</dbReference>
<name>A0A7X9FPR2_9DELT</name>